<dbReference type="Proteomes" id="UP000034231">
    <property type="component" value="Unassembled WGS sequence"/>
</dbReference>
<dbReference type="SUPFAM" id="SSF56091">
    <property type="entry name" value="DNA ligase/mRNA capping enzyme, catalytic domain"/>
    <property type="match status" value="1"/>
</dbReference>
<dbReference type="AlphaFoldDB" id="A0A0G0LCF5"/>
<protein>
    <submittedName>
        <fullName evidence="1">Ligase protein</fullName>
    </submittedName>
</protein>
<comment type="caution">
    <text evidence="1">The sequence shown here is derived from an EMBL/GenBank/DDBJ whole genome shotgun (WGS) entry which is preliminary data.</text>
</comment>
<dbReference type="GO" id="GO:0016874">
    <property type="term" value="F:ligase activity"/>
    <property type="evidence" value="ECO:0007669"/>
    <property type="project" value="UniProtKB-KW"/>
</dbReference>
<accession>A0A0G0LCF5</accession>
<proteinExistence type="predicted"/>
<evidence type="ECO:0000313" key="1">
    <source>
        <dbReference type="EMBL" id="KKQ50321.1"/>
    </source>
</evidence>
<reference evidence="1 2" key="1">
    <citation type="journal article" date="2015" name="Nature">
        <title>rRNA introns, odd ribosomes, and small enigmatic genomes across a large radiation of phyla.</title>
        <authorList>
            <person name="Brown C.T."/>
            <person name="Hug L.A."/>
            <person name="Thomas B.C."/>
            <person name="Sharon I."/>
            <person name="Castelle C.J."/>
            <person name="Singh A."/>
            <person name="Wilkins M.J."/>
            <person name="Williams K.H."/>
            <person name="Banfield J.F."/>
        </authorList>
    </citation>
    <scope>NUCLEOTIDE SEQUENCE [LARGE SCALE GENOMIC DNA]</scope>
</reference>
<evidence type="ECO:0000313" key="2">
    <source>
        <dbReference type="Proteomes" id="UP000034231"/>
    </source>
</evidence>
<name>A0A0G0LCF5_9BACT</name>
<sequence length="113" mass="12921">MIALSDLDLKTITASDLGELLIEAKKAYFTSDKPIMDDHTYDTLEEILRQKMPQHRIFSKVGSPNFDTGFDKKAHSIPMGSLNKVNKYKDLVHYFELKKISNLEFIVQPKCDG</sequence>
<gene>
    <name evidence="1" type="ORF">US68_C0006G0001</name>
</gene>
<dbReference type="Gene3D" id="3.30.470.30">
    <property type="entry name" value="DNA ligase/mRNA capping enzyme"/>
    <property type="match status" value="1"/>
</dbReference>
<keyword evidence="1" id="KW-0436">Ligase</keyword>
<dbReference type="EMBL" id="LBTX01000006">
    <property type="protein sequence ID" value="KKQ50321.1"/>
    <property type="molecule type" value="Genomic_DNA"/>
</dbReference>
<feature type="non-terminal residue" evidence="1">
    <location>
        <position position="113"/>
    </location>
</feature>
<organism evidence="1 2">
    <name type="scientific">Candidatus Shapirobacteria bacterium GW2011_GWE1_38_10</name>
    <dbReference type="NCBI Taxonomy" id="1618488"/>
    <lineage>
        <taxon>Bacteria</taxon>
        <taxon>Candidatus Shapironibacteriota</taxon>
    </lineage>
</organism>